<keyword evidence="4" id="KW-1185">Reference proteome</keyword>
<organism evidence="3 4">
    <name type="scientific">Dreissena polymorpha</name>
    <name type="common">Zebra mussel</name>
    <name type="synonym">Mytilus polymorpha</name>
    <dbReference type="NCBI Taxonomy" id="45954"/>
    <lineage>
        <taxon>Eukaryota</taxon>
        <taxon>Metazoa</taxon>
        <taxon>Spiralia</taxon>
        <taxon>Lophotrochozoa</taxon>
        <taxon>Mollusca</taxon>
        <taxon>Bivalvia</taxon>
        <taxon>Autobranchia</taxon>
        <taxon>Heteroconchia</taxon>
        <taxon>Euheterodonta</taxon>
        <taxon>Imparidentia</taxon>
        <taxon>Neoheterodontei</taxon>
        <taxon>Myida</taxon>
        <taxon>Dreissenoidea</taxon>
        <taxon>Dreissenidae</taxon>
        <taxon>Dreissena</taxon>
    </lineage>
</organism>
<accession>A0A9D4QVH8</accession>
<evidence type="ECO:0000313" key="3">
    <source>
        <dbReference type="EMBL" id="KAH3845176.1"/>
    </source>
</evidence>
<reference evidence="3" key="2">
    <citation type="submission" date="2020-11" db="EMBL/GenBank/DDBJ databases">
        <authorList>
            <person name="McCartney M.A."/>
            <person name="Auch B."/>
            <person name="Kono T."/>
            <person name="Mallez S."/>
            <person name="Becker A."/>
            <person name="Gohl D.M."/>
            <person name="Silverstein K.A.T."/>
            <person name="Koren S."/>
            <person name="Bechman K.B."/>
            <person name="Herman A."/>
            <person name="Abrahante J.E."/>
            <person name="Garbe J."/>
        </authorList>
    </citation>
    <scope>NUCLEOTIDE SEQUENCE</scope>
    <source>
        <strain evidence="3">Duluth1</strain>
        <tissue evidence="3">Whole animal</tissue>
    </source>
</reference>
<keyword evidence="2" id="KW-0812">Transmembrane</keyword>
<reference evidence="3" key="1">
    <citation type="journal article" date="2019" name="bioRxiv">
        <title>The Genome of the Zebra Mussel, Dreissena polymorpha: A Resource for Invasive Species Research.</title>
        <authorList>
            <person name="McCartney M.A."/>
            <person name="Auch B."/>
            <person name="Kono T."/>
            <person name="Mallez S."/>
            <person name="Zhang Y."/>
            <person name="Obille A."/>
            <person name="Becker A."/>
            <person name="Abrahante J.E."/>
            <person name="Garbe J."/>
            <person name="Badalamenti J.P."/>
            <person name="Herman A."/>
            <person name="Mangelson H."/>
            <person name="Liachko I."/>
            <person name="Sullivan S."/>
            <person name="Sone E.D."/>
            <person name="Koren S."/>
            <person name="Silverstein K.A.T."/>
            <person name="Beckman K.B."/>
            <person name="Gohl D.M."/>
        </authorList>
    </citation>
    <scope>NUCLEOTIDE SEQUENCE</scope>
    <source>
        <strain evidence="3">Duluth1</strain>
        <tissue evidence="3">Whole animal</tissue>
    </source>
</reference>
<keyword evidence="2" id="KW-0472">Membrane</keyword>
<dbReference type="AlphaFoldDB" id="A0A9D4QVH8"/>
<dbReference type="Proteomes" id="UP000828390">
    <property type="component" value="Unassembled WGS sequence"/>
</dbReference>
<protein>
    <submittedName>
        <fullName evidence="3">Uncharacterized protein</fullName>
    </submittedName>
</protein>
<feature type="region of interest" description="Disordered" evidence="1">
    <location>
        <begin position="240"/>
        <end position="259"/>
    </location>
</feature>
<comment type="caution">
    <text evidence="3">The sequence shown here is derived from an EMBL/GenBank/DDBJ whole genome shotgun (WGS) entry which is preliminary data.</text>
</comment>
<evidence type="ECO:0000256" key="1">
    <source>
        <dbReference type="SAM" id="MobiDB-lite"/>
    </source>
</evidence>
<name>A0A9D4QVH8_DREPO</name>
<gene>
    <name evidence="3" type="ORF">DPMN_087451</name>
</gene>
<keyword evidence="2" id="KW-1133">Transmembrane helix</keyword>
<proteinExistence type="predicted"/>
<evidence type="ECO:0000313" key="4">
    <source>
        <dbReference type="Proteomes" id="UP000828390"/>
    </source>
</evidence>
<dbReference type="EMBL" id="JAIWYP010000003">
    <property type="protein sequence ID" value="KAH3845176.1"/>
    <property type="molecule type" value="Genomic_DNA"/>
</dbReference>
<sequence>MVIFIIFGKCANANERRDIYRNTQVLKLTPSSSYHARTSMIPIKQNDLENNNVFIKTTERNGVFTNTAESDNILNNSLSQPTGANYANYTRGNISRTESVGSVQEYISYVNTNKMTLITSTDLDSSELFNNSAKTDSEHKASTTESRQPLEPQEVHYFVKQLTTTFILQPKHNPRLFHHHLQLMPMDDEPFDSDLFKDHRYVLGVLVPIFVVAIGTAMIMATLFSLRYIARRRAVGEFPLTDGGSMEKRAQSKSEISSERTDRMLLLPVEDDVDI</sequence>
<feature type="transmembrane region" description="Helical" evidence="2">
    <location>
        <begin position="201"/>
        <end position="224"/>
    </location>
</feature>
<feature type="compositionally biased region" description="Basic and acidic residues" evidence="1">
    <location>
        <begin position="245"/>
        <end position="259"/>
    </location>
</feature>
<evidence type="ECO:0000256" key="2">
    <source>
        <dbReference type="SAM" id="Phobius"/>
    </source>
</evidence>